<gene>
    <name evidence="3" type="ORF">MAA8898_00348</name>
</gene>
<proteinExistence type="predicted"/>
<keyword evidence="4" id="KW-1185">Reference proteome</keyword>
<protein>
    <recommendedName>
        <fullName evidence="5">Type I secretion protein</fullName>
    </recommendedName>
</protein>
<dbReference type="GO" id="GO:0016788">
    <property type="term" value="F:hydrolase activity, acting on ester bonds"/>
    <property type="evidence" value="ECO:0007669"/>
    <property type="project" value="UniProtKB-ARBA"/>
</dbReference>
<dbReference type="AlphaFoldDB" id="A0A238JQD1"/>
<sequence length="983" mass="107330">MKAWLAVLFALCTTVAAAEGRDASRVYVFGNSLVHHLGETEGHTNVPHWLNEMARADGKTLALDGQWGFLRNFADGLPPTANWSFPGVAGAWSPGQGGFRDGRFDAVVITPANFIQYQLPDVPYDGGNPTKESPLGAVQRLLDWVSANSPDSRLFIYEGWSAMDGHAARFPPDAAETVAYHAYNAGEYHQWYKDLVNVLAVTRPNVPVTLIPVAATLAELFGPGGVLEDVPVEALYVDDAPHGTPTLYLLAAMVSYAYLYEAPPPAGFAPPVTLHPDVVEKYPEIAARIWATVSGQAAAPAGTAAPAAAAPAPAVAAPTPLPERQPVALPPPGQRPEGLPALAIGLNGISDWSTQHPFLNLMKSSRGWVGNIGDTWGAVRTEELRAGGHLDENDWPLRIPEGVDALETVILTEQPAEATSLRGDYVMTWQGKAELKLVGRARRVRTEEGRLTFSYEPGEGLVAISITAIDPDDPIRDIVILRAEHVPLYEAGAIFNPDWLARIEDVRAVRFMDWMVTNGSPVSTWDQRPVMQTASWGEWGVPVEVMVRLANLIGADPWFNMPHRADDDYVRRFAEVVKRDLDPRLKAYVEFSNEVWNAGFPQAGWAREQATALWGESDLGWAQFYGLRAAQVMDIWTQVFGDDAENRLVRVVATHTGWPELEAQILQAPLAFLRLGKMPVESFDAYAVTGYFGYEMGSEEMAQRLDGWLDASEAAARVAGEAEGLQRVALREYVKERRFEGAIVPVARALEAGSLRQLVGEVFPYHAGAARRNGLRLIMYEGGSHLVGHGARVNDERLTQFFVEFSYTPEMAKLYEGLLAGWAEAGGSLFNAFVDIAPATMWGSWGALRHVDDQTARWDMLMAYNATGPNGWERRDEAAFDNGIRVLGDEDLGRLDGTPQEDYLVAGPGDEVIFARGGADVIHGGPGRDRVVLTGSLQDYEFVEENGIVSARFAGGEVRMRAVEEIAFEAAPDSVTAIGDLLR</sequence>
<dbReference type="EMBL" id="FXYF01000001">
    <property type="protein sequence ID" value="SMX32869.1"/>
    <property type="molecule type" value="Genomic_DNA"/>
</dbReference>
<evidence type="ECO:0000313" key="3">
    <source>
        <dbReference type="EMBL" id="SMX32869.1"/>
    </source>
</evidence>
<feature type="signal peptide" evidence="2">
    <location>
        <begin position="1"/>
        <end position="18"/>
    </location>
</feature>
<dbReference type="GO" id="GO:0005509">
    <property type="term" value="F:calcium ion binding"/>
    <property type="evidence" value="ECO:0007669"/>
    <property type="project" value="InterPro"/>
</dbReference>
<organism evidence="3 4">
    <name type="scientific">Maliponia aquimaris</name>
    <dbReference type="NCBI Taxonomy" id="1673631"/>
    <lineage>
        <taxon>Bacteria</taxon>
        <taxon>Pseudomonadati</taxon>
        <taxon>Pseudomonadota</taxon>
        <taxon>Alphaproteobacteria</taxon>
        <taxon>Rhodobacterales</taxon>
        <taxon>Paracoccaceae</taxon>
        <taxon>Maliponia</taxon>
    </lineage>
</organism>
<evidence type="ECO:0008006" key="5">
    <source>
        <dbReference type="Google" id="ProtNLM"/>
    </source>
</evidence>
<evidence type="ECO:0000313" key="4">
    <source>
        <dbReference type="Proteomes" id="UP000207598"/>
    </source>
</evidence>
<feature type="region of interest" description="Disordered" evidence="1">
    <location>
        <begin position="315"/>
        <end position="334"/>
    </location>
</feature>
<dbReference type="InterPro" id="IPR001343">
    <property type="entry name" value="Hemolysn_Ca-bd"/>
</dbReference>
<evidence type="ECO:0000256" key="1">
    <source>
        <dbReference type="SAM" id="MobiDB-lite"/>
    </source>
</evidence>
<dbReference type="OrthoDB" id="7783360at2"/>
<evidence type="ECO:0000256" key="2">
    <source>
        <dbReference type="SAM" id="SignalP"/>
    </source>
</evidence>
<dbReference type="InterPro" id="IPR011049">
    <property type="entry name" value="Serralysin-like_metalloprot_C"/>
</dbReference>
<feature type="compositionally biased region" description="Pro residues" evidence="1">
    <location>
        <begin position="319"/>
        <end position="334"/>
    </location>
</feature>
<dbReference type="InterPro" id="IPR036514">
    <property type="entry name" value="SGNH_hydro_sf"/>
</dbReference>
<keyword evidence="2" id="KW-0732">Signal</keyword>
<dbReference type="RefSeq" id="WP_094019228.1">
    <property type="nucleotide sequence ID" value="NZ_FXYF01000001.1"/>
</dbReference>
<reference evidence="3 4" key="1">
    <citation type="submission" date="2017-05" db="EMBL/GenBank/DDBJ databases">
        <authorList>
            <person name="Song R."/>
            <person name="Chenine A.L."/>
            <person name="Ruprecht R.M."/>
        </authorList>
    </citation>
    <scope>NUCLEOTIDE SEQUENCE [LARGE SCALE GENOMIC DNA]</scope>
    <source>
        <strain evidence="3 4">CECT 8898</strain>
    </source>
</reference>
<dbReference type="Proteomes" id="UP000207598">
    <property type="component" value="Unassembled WGS sequence"/>
</dbReference>
<dbReference type="Gene3D" id="3.40.50.1110">
    <property type="entry name" value="SGNH hydrolase"/>
    <property type="match status" value="1"/>
</dbReference>
<name>A0A238JQD1_9RHOB</name>
<dbReference type="SUPFAM" id="SSF51120">
    <property type="entry name" value="beta-Roll"/>
    <property type="match status" value="1"/>
</dbReference>
<feature type="chain" id="PRO_5012940957" description="Type I secretion protein" evidence="2">
    <location>
        <begin position="19"/>
        <end position="983"/>
    </location>
</feature>
<accession>A0A238JQD1</accession>
<dbReference type="Pfam" id="PF00353">
    <property type="entry name" value="HemolysinCabind"/>
    <property type="match status" value="1"/>
</dbReference>